<feature type="compositionally biased region" description="Low complexity" evidence="1">
    <location>
        <begin position="77"/>
        <end position="89"/>
    </location>
</feature>
<reference evidence="3" key="1">
    <citation type="submission" date="2025-08" db="UniProtKB">
        <authorList>
            <consortium name="RefSeq"/>
        </authorList>
    </citation>
    <scope>IDENTIFICATION</scope>
    <source>
        <tissue evidence="3">Whole organism</tissue>
    </source>
</reference>
<evidence type="ECO:0000313" key="2">
    <source>
        <dbReference type="Proteomes" id="UP000504606"/>
    </source>
</evidence>
<proteinExistence type="predicted"/>
<dbReference type="GeneID" id="113212362"/>
<dbReference type="AlphaFoldDB" id="A0A9C6X478"/>
<feature type="compositionally biased region" description="Low complexity" evidence="1">
    <location>
        <begin position="35"/>
        <end position="64"/>
    </location>
</feature>
<evidence type="ECO:0000256" key="1">
    <source>
        <dbReference type="SAM" id="MobiDB-lite"/>
    </source>
</evidence>
<feature type="region of interest" description="Disordered" evidence="1">
    <location>
        <begin position="1"/>
        <end position="89"/>
    </location>
</feature>
<dbReference type="KEGG" id="foc:113212362"/>
<name>A0A9C6X478_FRAOC</name>
<protein>
    <submittedName>
        <fullName evidence="3">Trinucleotide repeat-containing gene 18 protein-like</fullName>
    </submittedName>
</protein>
<dbReference type="Proteomes" id="UP000504606">
    <property type="component" value="Unplaced"/>
</dbReference>
<gene>
    <name evidence="3" type="primary">LOC113212362</name>
</gene>
<organism evidence="2 3">
    <name type="scientific">Frankliniella occidentalis</name>
    <name type="common">Western flower thrips</name>
    <name type="synonym">Euthrips occidentalis</name>
    <dbReference type="NCBI Taxonomy" id="133901"/>
    <lineage>
        <taxon>Eukaryota</taxon>
        <taxon>Metazoa</taxon>
        <taxon>Ecdysozoa</taxon>
        <taxon>Arthropoda</taxon>
        <taxon>Hexapoda</taxon>
        <taxon>Insecta</taxon>
        <taxon>Pterygota</taxon>
        <taxon>Neoptera</taxon>
        <taxon>Paraneoptera</taxon>
        <taxon>Thysanoptera</taxon>
        <taxon>Terebrantia</taxon>
        <taxon>Thripoidea</taxon>
        <taxon>Thripidae</taxon>
        <taxon>Frankliniella</taxon>
    </lineage>
</organism>
<sequence>MTVPGPYLPPDKVYEEATPQVRLAAQRAQADAERTSTTTTTSSSRTTSHSDPAARSCSSSCSDCEGGEDGERDEAASRTSGTSRASRRQQQLEELCCEFLLRHRINPELLCAYRGKGRRGSSNKPYME</sequence>
<evidence type="ECO:0000313" key="3">
    <source>
        <dbReference type="RefSeq" id="XP_052128866.1"/>
    </source>
</evidence>
<keyword evidence="2" id="KW-1185">Reference proteome</keyword>
<accession>A0A9C6X478</accession>
<dbReference type="RefSeq" id="XP_052128866.1">
    <property type="nucleotide sequence ID" value="XM_052272906.1"/>
</dbReference>